<keyword evidence="2" id="KW-0472">Membrane</keyword>
<evidence type="ECO:0000256" key="1">
    <source>
        <dbReference type="SAM" id="MobiDB-lite"/>
    </source>
</evidence>
<feature type="transmembrane region" description="Helical" evidence="2">
    <location>
        <begin position="46"/>
        <end position="69"/>
    </location>
</feature>
<feature type="domain" description="SMODS and SLOG-associating 2TM effector" evidence="3">
    <location>
        <begin position="33"/>
        <end position="151"/>
    </location>
</feature>
<keyword evidence="2" id="KW-0812">Transmembrane</keyword>
<organism evidence="4 5">
    <name type="scientific">Penicillium subrubescens</name>
    <dbReference type="NCBI Taxonomy" id="1316194"/>
    <lineage>
        <taxon>Eukaryota</taxon>
        <taxon>Fungi</taxon>
        <taxon>Dikarya</taxon>
        <taxon>Ascomycota</taxon>
        <taxon>Pezizomycotina</taxon>
        <taxon>Eurotiomycetes</taxon>
        <taxon>Eurotiomycetidae</taxon>
        <taxon>Eurotiales</taxon>
        <taxon>Aspergillaceae</taxon>
        <taxon>Penicillium</taxon>
    </lineage>
</organism>
<evidence type="ECO:0000259" key="3">
    <source>
        <dbReference type="Pfam" id="PF18142"/>
    </source>
</evidence>
<gene>
    <name evidence="4" type="ORF">PENSUB_3480</name>
</gene>
<dbReference type="Proteomes" id="UP000186955">
    <property type="component" value="Unassembled WGS sequence"/>
</dbReference>
<keyword evidence="2" id="KW-1133">Transmembrane helix</keyword>
<dbReference type="PANTHER" id="PTHR38793:SF3">
    <property type="entry name" value="SMODS AND SLOG-ASSOCIATING 2TM EFFECTOR DOMAIN-CONTAINING PROTEIN"/>
    <property type="match status" value="1"/>
</dbReference>
<feature type="transmembrane region" description="Helical" evidence="2">
    <location>
        <begin position="75"/>
        <end position="96"/>
    </location>
</feature>
<dbReference type="OrthoDB" id="4472872at2759"/>
<feature type="region of interest" description="Disordered" evidence="1">
    <location>
        <begin position="160"/>
        <end position="203"/>
    </location>
</feature>
<sequence>MSESHIPNPRSTPEEPQIYQTYEAATADLQRKLIRKKKHQRAQYQLISAIFNLLAIAQIIIGAAITALGPSGGEHMLAITILGAFNTSIAGLLALLKGRGLPQRLRRNMGELSKVLDFIQERATLLRYSSSAVSNSENSLLLQDAFQRYTIAQQIIERNEPDTYADGNMSEGNSFPGRTASKTRGGRGRQMDEEVGTSGEAGS</sequence>
<evidence type="ECO:0000313" key="4">
    <source>
        <dbReference type="EMBL" id="OKP11110.1"/>
    </source>
</evidence>
<dbReference type="AlphaFoldDB" id="A0A1Q5UF55"/>
<protein>
    <recommendedName>
        <fullName evidence="3">SMODS and SLOG-associating 2TM effector domain-containing protein</fullName>
    </recommendedName>
</protein>
<evidence type="ECO:0000256" key="2">
    <source>
        <dbReference type="SAM" id="Phobius"/>
    </source>
</evidence>
<dbReference type="NCBIfam" id="NF033635">
    <property type="entry name" value="SLATT_fungal"/>
    <property type="match status" value="1"/>
</dbReference>
<reference evidence="4 5" key="1">
    <citation type="submission" date="2016-10" db="EMBL/GenBank/DDBJ databases">
        <title>Genome sequence of the ascomycete fungus Penicillium subrubescens.</title>
        <authorList>
            <person name="De Vries R.P."/>
            <person name="Peng M."/>
            <person name="Dilokpimol A."/>
            <person name="Hilden K."/>
            <person name="Makela M.R."/>
            <person name="Grigoriev I."/>
            <person name="Riley R."/>
            <person name="Granchi Z."/>
        </authorList>
    </citation>
    <scope>NUCLEOTIDE SEQUENCE [LARGE SCALE GENOMIC DNA]</scope>
    <source>
        <strain evidence="4 5">CBS 132785</strain>
    </source>
</reference>
<keyword evidence="5" id="KW-1185">Reference proteome</keyword>
<dbReference type="Pfam" id="PF18142">
    <property type="entry name" value="SLATT_fungal"/>
    <property type="match status" value="1"/>
</dbReference>
<evidence type="ECO:0000313" key="5">
    <source>
        <dbReference type="Proteomes" id="UP000186955"/>
    </source>
</evidence>
<name>A0A1Q5UF55_9EURO</name>
<accession>A0A1Q5UF55</accession>
<dbReference type="EMBL" id="MNBE01000304">
    <property type="protein sequence ID" value="OKP11110.1"/>
    <property type="molecule type" value="Genomic_DNA"/>
</dbReference>
<proteinExistence type="predicted"/>
<comment type="caution">
    <text evidence="4">The sequence shown here is derived from an EMBL/GenBank/DDBJ whole genome shotgun (WGS) entry which is preliminary data.</text>
</comment>
<dbReference type="InterPro" id="IPR041622">
    <property type="entry name" value="SLATT_fungi"/>
</dbReference>
<dbReference type="PANTHER" id="PTHR38793">
    <property type="entry name" value="SLATT_FUNGAL DOMAIN-CONTAINING PROTEIN-RELATED"/>
    <property type="match status" value="1"/>
</dbReference>